<gene>
    <name evidence="1" type="ORF">Slati_3686200</name>
</gene>
<proteinExistence type="predicted"/>
<dbReference type="EMBL" id="JACGWN010000013">
    <property type="protein sequence ID" value="KAL0410965.1"/>
    <property type="molecule type" value="Genomic_DNA"/>
</dbReference>
<dbReference type="PANTHER" id="PTHR33116:SF86">
    <property type="entry name" value="REVERSE TRANSCRIPTASE DOMAIN-CONTAINING PROTEIN"/>
    <property type="match status" value="1"/>
</dbReference>
<reference evidence="1" key="1">
    <citation type="submission" date="2020-06" db="EMBL/GenBank/DDBJ databases">
        <authorList>
            <person name="Li T."/>
            <person name="Hu X."/>
            <person name="Zhang T."/>
            <person name="Song X."/>
            <person name="Zhang H."/>
            <person name="Dai N."/>
            <person name="Sheng W."/>
            <person name="Hou X."/>
            <person name="Wei L."/>
        </authorList>
    </citation>
    <scope>NUCLEOTIDE SEQUENCE</scope>
    <source>
        <strain evidence="1">KEN1</strain>
        <tissue evidence="1">Leaf</tissue>
    </source>
</reference>
<sequence length="187" mass="21656">MMFSRNTHASLQEELASVLDVKIGEAHLTYLGLPTTIGSSKKEAFEKIREKIWKKTMGWKERSLSQVGRTILVKNVLQAIPTYAMSCFRVPNSLLDTICSIIADFWWSNGEPKRTHWLSWNLLCNQKWKGGLGFRDMRCFNRALLAKQAWRIATETDCLLSRTIKAKYFPFSSFWEARKRSNASLSW</sequence>
<accession>A0AAW2U0Z3</accession>
<reference evidence="1" key="2">
    <citation type="journal article" date="2024" name="Plant">
        <title>Genomic evolution and insights into agronomic trait innovations of Sesamum species.</title>
        <authorList>
            <person name="Miao H."/>
            <person name="Wang L."/>
            <person name="Qu L."/>
            <person name="Liu H."/>
            <person name="Sun Y."/>
            <person name="Le M."/>
            <person name="Wang Q."/>
            <person name="Wei S."/>
            <person name="Zheng Y."/>
            <person name="Lin W."/>
            <person name="Duan Y."/>
            <person name="Cao H."/>
            <person name="Xiong S."/>
            <person name="Wang X."/>
            <person name="Wei L."/>
            <person name="Li C."/>
            <person name="Ma Q."/>
            <person name="Ju M."/>
            <person name="Zhao R."/>
            <person name="Li G."/>
            <person name="Mu C."/>
            <person name="Tian Q."/>
            <person name="Mei H."/>
            <person name="Zhang T."/>
            <person name="Gao T."/>
            <person name="Zhang H."/>
        </authorList>
    </citation>
    <scope>NUCLEOTIDE SEQUENCE</scope>
    <source>
        <strain evidence="1">KEN1</strain>
    </source>
</reference>
<protein>
    <recommendedName>
        <fullName evidence="2">Reverse transcriptase</fullName>
    </recommendedName>
</protein>
<dbReference type="AlphaFoldDB" id="A0AAW2U0Z3"/>
<comment type="caution">
    <text evidence="1">The sequence shown here is derived from an EMBL/GenBank/DDBJ whole genome shotgun (WGS) entry which is preliminary data.</text>
</comment>
<evidence type="ECO:0008006" key="2">
    <source>
        <dbReference type="Google" id="ProtNLM"/>
    </source>
</evidence>
<name>A0AAW2U0Z3_9LAMI</name>
<dbReference type="PANTHER" id="PTHR33116">
    <property type="entry name" value="REVERSE TRANSCRIPTASE ZINC-BINDING DOMAIN-CONTAINING PROTEIN-RELATED-RELATED"/>
    <property type="match status" value="1"/>
</dbReference>
<organism evidence="1">
    <name type="scientific">Sesamum latifolium</name>
    <dbReference type="NCBI Taxonomy" id="2727402"/>
    <lineage>
        <taxon>Eukaryota</taxon>
        <taxon>Viridiplantae</taxon>
        <taxon>Streptophyta</taxon>
        <taxon>Embryophyta</taxon>
        <taxon>Tracheophyta</taxon>
        <taxon>Spermatophyta</taxon>
        <taxon>Magnoliopsida</taxon>
        <taxon>eudicotyledons</taxon>
        <taxon>Gunneridae</taxon>
        <taxon>Pentapetalae</taxon>
        <taxon>asterids</taxon>
        <taxon>lamiids</taxon>
        <taxon>Lamiales</taxon>
        <taxon>Pedaliaceae</taxon>
        <taxon>Sesamum</taxon>
    </lineage>
</organism>
<evidence type="ECO:0000313" key="1">
    <source>
        <dbReference type="EMBL" id="KAL0410965.1"/>
    </source>
</evidence>